<evidence type="ECO:0000256" key="1">
    <source>
        <dbReference type="ARBA" id="ARBA00004123"/>
    </source>
</evidence>
<dbReference type="OrthoDB" id="329563at2759"/>
<accession>A0A553N6G5</accession>
<dbReference type="GO" id="GO:0007091">
    <property type="term" value="P:metaphase/anaphase transition of mitotic cell cycle"/>
    <property type="evidence" value="ECO:0007669"/>
    <property type="project" value="TreeGrafter"/>
</dbReference>
<reference evidence="9 10" key="1">
    <citation type="journal article" date="2018" name="Nat. Ecol. Evol.">
        <title>Genomic signatures of mitonuclear coevolution across populations of Tigriopus californicus.</title>
        <authorList>
            <person name="Barreto F.S."/>
            <person name="Watson E.T."/>
            <person name="Lima T.G."/>
            <person name="Willett C.S."/>
            <person name="Edmands S."/>
            <person name="Li W."/>
            <person name="Burton R.S."/>
        </authorList>
    </citation>
    <scope>NUCLEOTIDE SEQUENCE [LARGE SCALE GENOMIC DNA]</scope>
    <source>
        <strain evidence="9 10">San Diego</strain>
    </source>
</reference>
<dbReference type="InterPro" id="IPR019734">
    <property type="entry name" value="TPR_rpt"/>
</dbReference>
<dbReference type="PROSITE" id="PS50005">
    <property type="entry name" value="TPR"/>
    <property type="match status" value="4"/>
</dbReference>
<feature type="compositionally biased region" description="Polar residues" evidence="8">
    <location>
        <begin position="410"/>
        <end position="445"/>
    </location>
</feature>
<dbReference type="SMART" id="SM00028">
    <property type="entry name" value="TPR"/>
    <property type="match status" value="8"/>
</dbReference>
<dbReference type="Proteomes" id="UP000318571">
    <property type="component" value="Chromosome 8"/>
</dbReference>
<evidence type="ECO:0000256" key="8">
    <source>
        <dbReference type="SAM" id="MobiDB-lite"/>
    </source>
</evidence>
<comment type="similarity">
    <text evidence="5">Belongs to the APC3/CDC27 family.</text>
</comment>
<feature type="compositionally biased region" description="Basic and acidic residues" evidence="8">
    <location>
        <begin position="478"/>
        <end position="490"/>
    </location>
</feature>
<evidence type="ECO:0000256" key="4">
    <source>
        <dbReference type="ARBA" id="ARBA00023242"/>
    </source>
</evidence>
<name>A0A553N6G5_TIGCA</name>
<evidence type="ECO:0000256" key="6">
    <source>
        <dbReference type="ARBA" id="ARBA00039307"/>
    </source>
</evidence>
<feature type="region of interest" description="Disordered" evidence="8">
    <location>
        <begin position="938"/>
        <end position="973"/>
    </location>
</feature>
<evidence type="ECO:0000313" key="9">
    <source>
        <dbReference type="EMBL" id="TRY61025.1"/>
    </source>
</evidence>
<dbReference type="Gene3D" id="1.25.40.10">
    <property type="entry name" value="Tetratricopeptide repeat domain"/>
    <property type="match status" value="4"/>
</dbReference>
<sequence length="973" mass="107752">MLVQEPVHAAIWHCLNHYSFGDATFLAERLFAEVSSEDALHLLATCYYRSGRCHEAYDLLTTNGVKKSENRFLLAKCAWDLKKLSEAESVLQGDALDPRKELSGEDFVGEFGESASFALQLLARVYGQTERRQRASEADRKALRMNPFLWKCFESLCQRGDFPDPNQVFSVKHLENFSQCLGVNGILNAVNTITSNSPVVHGSSVNVSHAPLPSTLPVITLISTPNSASTPQPSHVTPKPMETPEVVTPMETQSEVVTPFSNVTPSSNASMNNSTRLMSGIGALNYTTDSEMPLATKQLNNSHLMPPPPLRKKFRQQNPHTPLAHMIDKCLDDSYDTPTFGILPRHSMARLEVGSIALKLNFSSPSLSVLSPCPATHSQDSNLPEKVPLGNKLKSSNSASKENPPKPSVFGQSCSNSGNQNITPSPASQIVRRSSRLFGSTQSVKENSKAPAKKARGVPKSPSRKSKTRLALSNQSELAEKNEKNKVEREKLLGDDPKVIGGDDLIKPKTFVMPNLSSQALVIQKQSVDGLMQLMRQLASAFIELSKYNSKKAIETLEGLTSNHLNTGWVLGLMGRAHFECGQYKEARQLFKSMREKEPFRLDFTEFYSTTLWHMQEDVELSCLAQDLTKINKFSPQAWCAAGNCFSHLKEHENAIKFFQRAVQVDDSFAYAYTLLGHEYVAIEELDKALACFRSAVRIDPRHYNAWYGIGLTYYKQERFQLADIYYKKALHSNPYNPILMCHVAVVQHSQQRTEKALETLNSAIQQAPKNSLCKFERASILFTAERYHEALQELNELKQLAPKESPVYFLLGKVHSKLNNTHLALMHFSWAMDLDPKGANAQIKDALDPNLNRANPDESTVNNPHDDAGAMGGTSNLTNAHASNQDDMMQTESQDEFHDITGSFHPDGGASTSQESLDASSVGVRVPLNDDEAMRFDVEVTPPSGSASASNPGLSAALHLQHNHVPSRDDSL</sequence>
<evidence type="ECO:0000256" key="7">
    <source>
        <dbReference type="PROSITE-ProRule" id="PRU00339"/>
    </source>
</evidence>
<keyword evidence="4" id="KW-0539">Nucleus</keyword>
<dbReference type="Pfam" id="PF13432">
    <property type="entry name" value="TPR_16"/>
    <property type="match status" value="2"/>
</dbReference>
<dbReference type="SUPFAM" id="SSF48452">
    <property type="entry name" value="TPR-like"/>
    <property type="match status" value="2"/>
</dbReference>
<feature type="compositionally biased region" description="Polar residues" evidence="8">
    <location>
        <begin position="911"/>
        <end position="920"/>
    </location>
</feature>
<feature type="region of interest" description="Disordered" evidence="8">
    <location>
        <begin position="369"/>
        <end position="490"/>
    </location>
</feature>
<feature type="repeat" description="TPR" evidence="7">
    <location>
        <begin position="636"/>
        <end position="669"/>
    </location>
</feature>
<protein>
    <recommendedName>
        <fullName evidence="6">Cell division cycle protein 27 homolog</fullName>
    </recommendedName>
</protein>
<feature type="region of interest" description="Disordered" evidence="8">
    <location>
        <begin position="899"/>
        <end position="923"/>
    </location>
</feature>
<dbReference type="FunFam" id="1.25.40.10:FF:000018">
    <property type="entry name" value="Cell division cycle protein 27 homolog B"/>
    <property type="match status" value="1"/>
</dbReference>
<dbReference type="OMA" id="TCTRIMK"/>
<dbReference type="PANTHER" id="PTHR12558">
    <property type="entry name" value="CELL DIVISION CYCLE 16,23,27"/>
    <property type="match status" value="1"/>
</dbReference>
<feature type="repeat" description="TPR" evidence="7">
    <location>
        <begin position="806"/>
        <end position="839"/>
    </location>
</feature>
<dbReference type="GO" id="GO:0031145">
    <property type="term" value="P:anaphase-promoting complex-dependent catabolic process"/>
    <property type="evidence" value="ECO:0007669"/>
    <property type="project" value="TreeGrafter"/>
</dbReference>
<dbReference type="Pfam" id="PF13181">
    <property type="entry name" value="TPR_8"/>
    <property type="match status" value="1"/>
</dbReference>
<comment type="subcellular location">
    <subcellularLocation>
        <location evidence="1">Nucleus</location>
    </subcellularLocation>
</comment>
<feature type="repeat" description="TPR" evidence="7">
    <location>
        <begin position="670"/>
        <end position="703"/>
    </location>
</feature>
<organism evidence="9 10">
    <name type="scientific">Tigriopus californicus</name>
    <name type="common">Marine copepod</name>
    <dbReference type="NCBI Taxonomy" id="6832"/>
    <lineage>
        <taxon>Eukaryota</taxon>
        <taxon>Metazoa</taxon>
        <taxon>Ecdysozoa</taxon>
        <taxon>Arthropoda</taxon>
        <taxon>Crustacea</taxon>
        <taxon>Multicrustacea</taxon>
        <taxon>Hexanauplia</taxon>
        <taxon>Copepoda</taxon>
        <taxon>Harpacticoida</taxon>
        <taxon>Harpacticidae</taxon>
        <taxon>Tigriopus</taxon>
    </lineage>
</organism>
<dbReference type="PANTHER" id="PTHR12558:SF13">
    <property type="entry name" value="CELL DIVISION CYCLE PROTEIN 27 HOMOLOG"/>
    <property type="match status" value="1"/>
</dbReference>
<dbReference type="GO" id="GO:0005680">
    <property type="term" value="C:anaphase-promoting complex"/>
    <property type="evidence" value="ECO:0007669"/>
    <property type="project" value="TreeGrafter"/>
</dbReference>
<feature type="region of interest" description="Disordered" evidence="8">
    <location>
        <begin position="849"/>
        <end position="882"/>
    </location>
</feature>
<dbReference type="AlphaFoldDB" id="A0A553N6G5"/>
<dbReference type="Pfam" id="PF12895">
    <property type="entry name" value="ANAPC3"/>
    <property type="match status" value="1"/>
</dbReference>
<dbReference type="PROSITE" id="PS50293">
    <property type="entry name" value="TPR_REGION"/>
    <property type="match status" value="1"/>
</dbReference>
<feature type="repeat" description="TPR" evidence="7">
    <location>
        <begin position="704"/>
        <end position="737"/>
    </location>
</feature>
<dbReference type="GO" id="GO:0016567">
    <property type="term" value="P:protein ubiquitination"/>
    <property type="evidence" value="ECO:0007669"/>
    <property type="project" value="TreeGrafter"/>
</dbReference>
<feature type="compositionally biased region" description="Basic residues" evidence="8">
    <location>
        <begin position="451"/>
        <end position="468"/>
    </location>
</feature>
<keyword evidence="10" id="KW-1185">Reference proteome</keyword>
<dbReference type="GO" id="GO:0051301">
    <property type="term" value="P:cell division"/>
    <property type="evidence" value="ECO:0007669"/>
    <property type="project" value="TreeGrafter"/>
</dbReference>
<evidence type="ECO:0000256" key="5">
    <source>
        <dbReference type="ARBA" id="ARBA00038210"/>
    </source>
</evidence>
<dbReference type="EMBL" id="VCGU01000459">
    <property type="protein sequence ID" value="TRY61025.1"/>
    <property type="molecule type" value="Genomic_DNA"/>
</dbReference>
<dbReference type="STRING" id="6832.A0A553N6G5"/>
<evidence type="ECO:0000256" key="3">
    <source>
        <dbReference type="ARBA" id="ARBA00022803"/>
    </source>
</evidence>
<comment type="caution">
    <text evidence="9">The sequence shown here is derived from an EMBL/GenBank/DDBJ whole genome shotgun (WGS) entry which is preliminary data.</text>
</comment>
<keyword evidence="3 7" id="KW-0802">TPR repeat</keyword>
<evidence type="ECO:0000313" key="10">
    <source>
        <dbReference type="Proteomes" id="UP000318571"/>
    </source>
</evidence>
<evidence type="ECO:0000256" key="2">
    <source>
        <dbReference type="ARBA" id="ARBA00022737"/>
    </source>
</evidence>
<dbReference type="GO" id="GO:0005737">
    <property type="term" value="C:cytoplasm"/>
    <property type="evidence" value="ECO:0007669"/>
    <property type="project" value="TreeGrafter"/>
</dbReference>
<feature type="compositionally biased region" description="Low complexity" evidence="8">
    <location>
        <begin position="943"/>
        <end position="959"/>
    </location>
</feature>
<proteinExistence type="inferred from homology"/>
<keyword evidence="2" id="KW-0677">Repeat</keyword>
<dbReference type="InterPro" id="IPR011990">
    <property type="entry name" value="TPR-like_helical_dom_sf"/>
</dbReference>
<gene>
    <name evidence="9" type="ORF">TCAL_09134</name>
</gene>